<dbReference type="AlphaFoldDB" id="A0A096DQD2"/>
<dbReference type="InterPro" id="IPR008991">
    <property type="entry name" value="Translation_prot_SH3-like_sf"/>
</dbReference>
<dbReference type="InterPro" id="IPR013185">
    <property type="entry name" value="Transl_elong_KOW-like"/>
</dbReference>
<evidence type="ECO:0000256" key="10">
    <source>
        <dbReference type="RuleBase" id="RU004389"/>
    </source>
</evidence>
<dbReference type="Pfam" id="PF09285">
    <property type="entry name" value="Elong-fact-P_C"/>
    <property type="match status" value="1"/>
</dbReference>
<dbReference type="EMBL" id="AZTB01000001">
    <property type="protein sequence ID" value="KGG81436.1"/>
    <property type="molecule type" value="Genomic_DNA"/>
</dbReference>
<dbReference type="SUPFAM" id="SSF50104">
    <property type="entry name" value="Translation proteins SH3-like domain"/>
    <property type="match status" value="1"/>
</dbReference>
<keyword evidence="4 8" id="KW-0963">Cytoplasm</keyword>
<dbReference type="Gene3D" id="2.30.30.30">
    <property type="match status" value="1"/>
</dbReference>
<dbReference type="STRING" id="1156417.Y919_00290"/>
<accession>A0A096DQD2</accession>
<evidence type="ECO:0000256" key="2">
    <source>
        <dbReference type="ARBA" id="ARBA00004815"/>
    </source>
</evidence>
<dbReference type="SUPFAM" id="SSF50249">
    <property type="entry name" value="Nucleic acid-binding proteins"/>
    <property type="match status" value="2"/>
</dbReference>
<feature type="domain" description="Translation elongation factor P/YeiP central" evidence="12">
    <location>
        <begin position="67"/>
        <end position="121"/>
    </location>
</feature>
<evidence type="ECO:0000259" key="12">
    <source>
        <dbReference type="SMART" id="SM01185"/>
    </source>
</evidence>
<dbReference type="PROSITE" id="PS01275">
    <property type="entry name" value="EFP"/>
    <property type="match status" value="1"/>
</dbReference>
<dbReference type="UniPathway" id="UPA00345"/>
<dbReference type="FunFam" id="2.40.50.140:FF:000009">
    <property type="entry name" value="Elongation factor P"/>
    <property type="match status" value="1"/>
</dbReference>
<dbReference type="PANTHER" id="PTHR30053">
    <property type="entry name" value="ELONGATION FACTOR P"/>
    <property type="match status" value="1"/>
</dbReference>
<dbReference type="InterPro" id="IPR015365">
    <property type="entry name" value="Elong-fact-P_C"/>
</dbReference>
<keyword evidence="5 8" id="KW-0251">Elongation factor</keyword>
<dbReference type="CDD" id="cd05794">
    <property type="entry name" value="S1_EF-P_repeat_2"/>
    <property type="match status" value="1"/>
</dbReference>
<evidence type="ECO:0000256" key="6">
    <source>
        <dbReference type="ARBA" id="ARBA00022917"/>
    </source>
</evidence>
<evidence type="ECO:0000256" key="5">
    <source>
        <dbReference type="ARBA" id="ARBA00022768"/>
    </source>
</evidence>
<dbReference type="InterPro" id="IPR013852">
    <property type="entry name" value="Transl_elong_P/YeiP_CS"/>
</dbReference>
<dbReference type="FunFam" id="2.40.50.140:FF:000004">
    <property type="entry name" value="Elongation factor P"/>
    <property type="match status" value="1"/>
</dbReference>
<comment type="caution">
    <text evidence="13">The sequence shown here is derived from an EMBL/GenBank/DDBJ whole genome shotgun (WGS) entry which is preliminary data.</text>
</comment>
<dbReference type="CDD" id="cd04470">
    <property type="entry name" value="S1_EF-P_repeat_1"/>
    <property type="match status" value="1"/>
</dbReference>
<dbReference type="PIRSF" id="PIRSF005901">
    <property type="entry name" value="EF-P"/>
    <property type="match status" value="1"/>
</dbReference>
<sequence>MISAGDFRKGLTFEMDGEIYQVIDFQHVKPGKGAAFVRTKIKNLKTGAIKDIAFNPSDKFPKAHIETKEMQYLYNDGELYYFMDTETYEQIPLNYDKVQDALKYIKENDVAVMRFHEGKPFEVVPPNFVELVVTHTEPGVKGDTATGGTKPATVETGAVVQVPLFINIGDKIKIDTRTGEYLSRV</sequence>
<gene>
    <name evidence="8" type="primary">efp</name>
    <name evidence="13" type="ORF">Y919_00290</name>
</gene>
<dbReference type="SMART" id="SM00841">
    <property type="entry name" value="Elong-fact-P_C"/>
    <property type="match status" value="1"/>
</dbReference>
<evidence type="ECO:0000256" key="1">
    <source>
        <dbReference type="ARBA" id="ARBA00004496"/>
    </source>
</evidence>
<comment type="subcellular location">
    <subcellularLocation>
        <location evidence="1 8">Cytoplasm</location>
    </subcellularLocation>
</comment>
<dbReference type="GO" id="GO:0043043">
    <property type="term" value="P:peptide biosynthetic process"/>
    <property type="evidence" value="ECO:0007669"/>
    <property type="project" value="InterPro"/>
</dbReference>
<dbReference type="Proteomes" id="UP000029622">
    <property type="component" value="Unassembled WGS sequence"/>
</dbReference>
<protein>
    <recommendedName>
        <fullName evidence="8 9">Elongation factor P</fullName>
        <shortName evidence="8">EF-P</shortName>
    </recommendedName>
</protein>
<evidence type="ECO:0000256" key="7">
    <source>
        <dbReference type="ARBA" id="ARBA00025469"/>
    </source>
</evidence>
<evidence type="ECO:0000256" key="9">
    <source>
        <dbReference type="NCBIfam" id="TIGR00038"/>
    </source>
</evidence>
<dbReference type="Pfam" id="PF08207">
    <property type="entry name" value="EFP_N"/>
    <property type="match status" value="1"/>
</dbReference>
<dbReference type="NCBIfam" id="TIGR00038">
    <property type="entry name" value="efp"/>
    <property type="match status" value="1"/>
</dbReference>
<feature type="domain" description="Elongation factor P C-terminal" evidence="11">
    <location>
        <begin position="129"/>
        <end position="184"/>
    </location>
</feature>
<dbReference type="InterPro" id="IPR012340">
    <property type="entry name" value="NA-bd_OB-fold"/>
</dbReference>
<evidence type="ECO:0000313" key="14">
    <source>
        <dbReference type="Proteomes" id="UP000029622"/>
    </source>
</evidence>
<dbReference type="InterPro" id="IPR011768">
    <property type="entry name" value="Transl_elongation_fac_P"/>
</dbReference>
<dbReference type="Pfam" id="PF01132">
    <property type="entry name" value="EFP"/>
    <property type="match status" value="1"/>
</dbReference>
<dbReference type="FunFam" id="2.30.30.30:FF:000003">
    <property type="entry name" value="Elongation factor P"/>
    <property type="match status" value="1"/>
</dbReference>
<dbReference type="PANTHER" id="PTHR30053:SF12">
    <property type="entry name" value="ELONGATION FACTOR P (EF-P) FAMILY PROTEIN"/>
    <property type="match status" value="1"/>
</dbReference>
<evidence type="ECO:0000313" key="13">
    <source>
        <dbReference type="EMBL" id="KGG81436.1"/>
    </source>
</evidence>
<comment type="pathway">
    <text evidence="2 8">Protein biosynthesis; polypeptide chain elongation.</text>
</comment>
<dbReference type="SMART" id="SM01185">
    <property type="entry name" value="EFP"/>
    <property type="match status" value="1"/>
</dbReference>
<organism evidence="13 14">
    <name type="scientific">Caloranaerobacter azorensis H53214</name>
    <dbReference type="NCBI Taxonomy" id="1156417"/>
    <lineage>
        <taxon>Bacteria</taxon>
        <taxon>Bacillati</taxon>
        <taxon>Bacillota</taxon>
        <taxon>Tissierellia</taxon>
        <taxon>Tissierellales</taxon>
        <taxon>Thermohalobacteraceae</taxon>
        <taxon>Caloranaerobacter</taxon>
    </lineage>
</organism>
<comment type="similarity">
    <text evidence="3 8 10">Belongs to the elongation factor P family.</text>
</comment>
<dbReference type="RefSeq" id="WP_035161183.1">
    <property type="nucleotide sequence ID" value="NZ_AZTB01000001.1"/>
</dbReference>
<dbReference type="NCBIfam" id="NF001810">
    <property type="entry name" value="PRK00529.1"/>
    <property type="match status" value="1"/>
</dbReference>
<name>A0A096DQD2_9FIRM</name>
<evidence type="ECO:0000256" key="4">
    <source>
        <dbReference type="ARBA" id="ARBA00022490"/>
    </source>
</evidence>
<dbReference type="GO" id="GO:0005829">
    <property type="term" value="C:cytosol"/>
    <property type="evidence" value="ECO:0007669"/>
    <property type="project" value="UniProtKB-ARBA"/>
</dbReference>
<evidence type="ECO:0000259" key="11">
    <source>
        <dbReference type="SMART" id="SM00841"/>
    </source>
</evidence>
<dbReference type="GO" id="GO:0003746">
    <property type="term" value="F:translation elongation factor activity"/>
    <property type="evidence" value="ECO:0007669"/>
    <property type="project" value="UniProtKB-UniRule"/>
</dbReference>
<evidence type="ECO:0000256" key="3">
    <source>
        <dbReference type="ARBA" id="ARBA00009479"/>
    </source>
</evidence>
<dbReference type="Gene3D" id="2.40.50.140">
    <property type="entry name" value="Nucleic acid-binding proteins"/>
    <property type="match status" value="2"/>
</dbReference>
<reference evidence="13 14" key="1">
    <citation type="submission" date="2013-12" db="EMBL/GenBank/DDBJ databases">
        <title>Draft genome sequence of Caloranaerobacter sp. H53214.</title>
        <authorList>
            <person name="Jiang L.J."/>
            <person name="Shao Z.Z."/>
            <person name="Long M.N."/>
        </authorList>
    </citation>
    <scope>NUCLEOTIDE SEQUENCE [LARGE SCALE GENOMIC DNA]</scope>
    <source>
        <strain evidence="13 14">H53214</strain>
    </source>
</reference>
<comment type="function">
    <text evidence="7 8">Involved in peptide bond synthesis. Stimulates efficient translation and peptide-bond synthesis on native or reconstituted 70S ribosomes in vitro. Probably functions indirectly by altering the affinity of the ribosome for aminoacyl-tRNA, thus increasing their reactivity as acceptors for peptidyl transferase.</text>
</comment>
<dbReference type="HAMAP" id="MF_00141">
    <property type="entry name" value="EF_P"/>
    <property type="match status" value="1"/>
</dbReference>
<dbReference type="InterPro" id="IPR020599">
    <property type="entry name" value="Transl_elong_fac_P/YeiP"/>
</dbReference>
<evidence type="ECO:0000256" key="8">
    <source>
        <dbReference type="HAMAP-Rule" id="MF_00141"/>
    </source>
</evidence>
<keyword evidence="6 8" id="KW-0648">Protein biosynthesis</keyword>
<dbReference type="InterPro" id="IPR014722">
    <property type="entry name" value="Rib_uL2_dom2"/>
</dbReference>
<proteinExistence type="inferred from homology"/>
<dbReference type="InterPro" id="IPR001059">
    <property type="entry name" value="Transl_elong_P/YeiP_cen"/>
</dbReference>